<dbReference type="Proteomes" id="UP000249758">
    <property type="component" value="Segment"/>
</dbReference>
<sequence>MQSPFAQTQPQQLQTAQQQQQQALLQSLLGGQAGASRQQSRGAQQGGVSQQQQQQQGGTASRRRGRADGLPAGSRAAPASTGRQRSSRTAQPILFGQGNDAALRQLAANTARAPQAPVEQHIEGMRGRAISGFATGAPASPVGQEAIQSFLEQHADCQNLTLQSLMDFLNTVNATGYDLRDIQSVMRTLAEAGVLGQRGAVDLQRRSRWGGGAFAQEVMGVRGARGEVPLPSTLWLIASTYCDMLPTVTAGMRAVANGTLGTEALDQPLPAANTLVDAGELNNINAALAAFVATHPQCAPSEEELRWFLAYVDSLRFNGRDLFALVRAFGLEGYLRSLLNDSNARFAGGAFTPATTGVTAETFDRIKPALLWKIAENYCSSMGPLDAFIYNIVSGRAAQGLAVPEQAGMIGQLGTKAGGVGSAGTFGSAGRSMLR</sequence>
<proteinExistence type="predicted"/>
<organism evidence="2">
    <name type="scientific">Pandoravirus macleodensis</name>
    <dbReference type="NCBI Taxonomy" id="2107707"/>
    <lineage>
        <taxon>Viruses</taxon>
        <taxon>Pandoravirus</taxon>
    </lineage>
</organism>
<evidence type="ECO:0000313" key="2">
    <source>
        <dbReference type="EMBL" id="AVK76908.1"/>
    </source>
</evidence>
<feature type="region of interest" description="Disordered" evidence="1">
    <location>
        <begin position="1"/>
        <end position="91"/>
    </location>
</feature>
<evidence type="ECO:0000256" key="1">
    <source>
        <dbReference type="SAM" id="MobiDB-lite"/>
    </source>
</evidence>
<dbReference type="EMBL" id="MG011691">
    <property type="protein sequence ID" value="AVK76908.1"/>
    <property type="molecule type" value="Genomic_DNA"/>
</dbReference>
<name>A0A2U7UEL6_9VIRU</name>
<reference evidence="2" key="1">
    <citation type="journal article" date="2018" name="Nat. Commun.">
        <title>Diversity and evolution of the emerging Pandoraviridae family.</title>
        <authorList>
            <person name="Legendre M."/>
            <person name="Fabre E."/>
            <person name="Poirot O."/>
            <person name="Jeudy S."/>
            <person name="Lartigue A."/>
            <person name="Alempic J.M."/>
            <person name="Beucher L."/>
            <person name="Philippe N."/>
            <person name="Bertaux L."/>
            <person name="Christo-Foroux E."/>
            <person name="Labadie K."/>
            <person name="Coute Y."/>
            <person name="Abergel C."/>
            <person name="Claverie J.M."/>
        </authorList>
    </citation>
    <scope>NUCLEOTIDE SEQUENCE [LARGE SCALE GENOMIC DNA]</scope>
    <source>
        <strain evidence="2">Macleodensis</strain>
    </source>
</reference>
<feature type="compositionally biased region" description="Polar residues" evidence="1">
    <location>
        <begin position="81"/>
        <end position="90"/>
    </location>
</feature>
<accession>A0A2U7UEL6</accession>
<gene>
    <name evidence="2" type="ORF">pmac_cds_220</name>
</gene>
<dbReference type="GeneID" id="36841363"/>
<dbReference type="KEGG" id="vg:36841363"/>
<protein>
    <submittedName>
        <fullName evidence="2">Uncharacterized protein</fullName>
    </submittedName>
</protein>
<feature type="compositionally biased region" description="Low complexity" evidence="1">
    <location>
        <begin position="1"/>
        <end position="60"/>
    </location>
</feature>
<dbReference type="RefSeq" id="YP_009480904.1">
    <property type="nucleotide sequence ID" value="NC_037665.1"/>
</dbReference>